<keyword evidence="3" id="KW-1185">Reference proteome</keyword>
<feature type="chain" id="PRO_5043319498" description="LTD domain-containing protein" evidence="1">
    <location>
        <begin position="21"/>
        <end position="340"/>
    </location>
</feature>
<evidence type="ECO:0000256" key="1">
    <source>
        <dbReference type="SAM" id="SignalP"/>
    </source>
</evidence>
<sequence length="340" mass="36568">MNSMKTLAIIAMFCSFSALAWGADVILNEYNAVGGSEFLNGGDSAVDDDGGRASDSYFGRVQGNGGDWFELVVITDHLDMRGWHLDIFEGGALDETLTLTDHEIWSDLRSGTIITVAEDVPSDVSYNPAAGDWWINVQAHNDADGLYIEASSFPVSSDDWQLRIRDAAGAVVFGPAGEGISPVSGISSTEVFRLEANPDDTITPYSNDYDDASDFSTFGAPNRWGVQNFRNLRTVELEPASITAIGPNGAELLVAGSVVPVQWESEGAVEQVLVEFSFDGGASWMGVFPANVGNTGQYEWTVPAVDSEQCLIRVSSATQLSVYDTSDEPFTIFTPLSPDE</sequence>
<organism evidence="2 3">
    <name type="scientific">Anaerobaca lacustris</name>
    <dbReference type="NCBI Taxonomy" id="3044600"/>
    <lineage>
        <taxon>Bacteria</taxon>
        <taxon>Pseudomonadati</taxon>
        <taxon>Planctomycetota</taxon>
        <taxon>Phycisphaerae</taxon>
        <taxon>Sedimentisphaerales</taxon>
        <taxon>Anaerobacaceae</taxon>
        <taxon>Anaerobaca</taxon>
    </lineage>
</organism>
<name>A0AAW6TZP8_9BACT</name>
<dbReference type="EMBL" id="JASCXX010000030">
    <property type="protein sequence ID" value="MDI6451208.1"/>
    <property type="molecule type" value="Genomic_DNA"/>
</dbReference>
<dbReference type="AlphaFoldDB" id="A0AAW6TZP8"/>
<feature type="signal peptide" evidence="1">
    <location>
        <begin position="1"/>
        <end position="20"/>
    </location>
</feature>
<evidence type="ECO:0008006" key="4">
    <source>
        <dbReference type="Google" id="ProtNLM"/>
    </source>
</evidence>
<dbReference type="Proteomes" id="UP001431776">
    <property type="component" value="Unassembled WGS sequence"/>
</dbReference>
<keyword evidence="1" id="KW-0732">Signal</keyword>
<dbReference type="RefSeq" id="WP_349246616.1">
    <property type="nucleotide sequence ID" value="NZ_JASCXX010000030.1"/>
</dbReference>
<gene>
    <name evidence="2" type="ORF">QJ522_19250</name>
</gene>
<evidence type="ECO:0000313" key="3">
    <source>
        <dbReference type="Proteomes" id="UP001431776"/>
    </source>
</evidence>
<reference evidence="2" key="1">
    <citation type="submission" date="2023-05" db="EMBL/GenBank/DDBJ databases">
        <title>Anaerotaeda fermentans gen. nov., sp. nov., a novel anaerobic planctomycete of the new family within the order Sedimentisphaerales isolated from Taman Peninsula, Russia.</title>
        <authorList>
            <person name="Khomyakova M.A."/>
            <person name="Merkel A.Y."/>
            <person name="Slobodkin A.I."/>
        </authorList>
    </citation>
    <scope>NUCLEOTIDE SEQUENCE</scope>
    <source>
        <strain evidence="2">M17dextr</strain>
    </source>
</reference>
<evidence type="ECO:0000313" key="2">
    <source>
        <dbReference type="EMBL" id="MDI6451208.1"/>
    </source>
</evidence>
<proteinExistence type="predicted"/>
<accession>A0AAW6TZP8</accession>
<comment type="caution">
    <text evidence="2">The sequence shown here is derived from an EMBL/GenBank/DDBJ whole genome shotgun (WGS) entry which is preliminary data.</text>
</comment>
<protein>
    <recommendedName>
        <fullName evidence="4">LTD domain-containing protein</fullName>
    </recommendedName>
</protein>